<dbReference type="Proteomes" id="UP001141659">
    <property type="component" value="Unassembled WGS sequence"/>
</dbReference>
<keyword evidence="1" id="KW-0560">Oxidoreductase</keyword>
<reference evidence="3" key="1">
    <citation type="submission" date="2020-07" db="EMBL/GenBank/DDBJ databases">
        <authorList>
            <person name="Pettersson B.M.F."/>
            <person name="Behra P.R.K."/>
            <person name="Ramesh M."/>
            <person name="Das S."/>
            <person name="Dasgupta S."/>
            <person name="Kirsebom L.A."/>
        </authorList>
    </citation>
    <scope>NUCLEOTIDE SEQUENCE</scope>
    <source>
        <strain evidence="3">DSM 44242</strain>
    </source>
</reference>
<accession>A0AAW5T3X8</accession>
<evidence type="ECO:0000313" key="3">
    <source>
        <dbReference type="EMBL" id="MCV7389382.1"/>
    </source>
</evidence>
<organism evidence="3 4">
    <name type="scientific">Mycolicibacterium porcinum</name>
    <dbReference type="NCBI Taxonomy" id="39693"/>
    <lineage>
        <taxon>Bacteria</taxon>
        <taxon>Bacillati</taxon>
        <taxon>Actinomycetota</taxon>
        <taxon>Actinomycetes</taxon>
        <taxon>Mycobacteriales</taxon>
        <taxon>Mycobacteriaceae</taxon>
        <taxon>Mycolicibacterium</taxon>
    </lineage>
</organism>
<dbReference type="GO" id="GO:0016491">
    <property type="term" value="F:oxidoreductase activity"/>
    <property type="evidence" value="ECO:0007669"/>
    <property type="project" value="UniProtKB-KW"/>
</dbReference>
<comment type="caution">
    <text evidence="3">The sequence shown here is derived from an EMBL/GenBank/DDBJ whole genome shotgun (WGS) entry which is preliminary data.</text>
</comment>
<dbReference type="PANTHER" id="PTHR43157">
    <property type="entry name" value="PHOSPHATIDYLINOSITOL-GLYCAN BIOSYNTHESIS CLASS F PROTEIN-RELATED"/>
    <property type="match status" value="1"/>
</dbReference>
<dbReference type="Gene3D" id="3.40.50.720">
    <property type="entry name" value="NAD(P)-binding Rossmann-like Domain"/>
    <property type="match status" value="1"/>
</dbReference>
<dbReference type="Pfam" id="PF00106">
    <property type="entry name" value="adh_short"/>
    <property type="match status" value="1"/>
</dbReference>
<dbReference type="SUPFAM" id="SSF51735">
    <property type="entry name" value="NAD(P)-binding Rossmann-fold domains"/>
    <property type="match status" value="1"/>
</dbReference>
<dbReference type="AlphaFoldDB" id="A0AAW5T3X8"/>
<dbReference type="PRINTS" id="PR00081">
    <property type="entry name" value="GDHRDH"/>
</dbReference>
<gene>
    <name evidence="3" type="ORF">H5P34_15095</name>
</gene>
<dbReference type="SMART" id="SM00822">
    <property type="entry name" value="PKS_KR"/>
    <property type="match status" value="1"/>
</dbReference>
<dbReference type="EMBL" id="JACKVC010000016">
    <property type="protein sequence ID" value="MCV7389382.1"/>
    <property type="molecule type" value="Genomic_DNA"/>
</dbReference>
<sequence>MNPERRTIVITGASDGVGAAAAGQLSRHGDNVVVVGRSSGKTEAVAAALGADHVVSDFAELGQVRDLAAQLLDRYPRIDVLANNAGGIMNGTRQTTVDGFEKTFQVNHLAPFLLTTLLLDRLIEAKASVINTSSVGNRLFGHIDITDLNHERDFKAQKAYGDAKLANILFTKELHRRYHSAGISTAAFHPGSVASNFGAEAGNPALELIYRTPLKKLFLISPDRGADTLVWLATSTPGSDWTSGQYYVRRKPGRPNKQAGDPVLAQQLWDRSLDMVGA</sequence>
<reference evidence="3" key="2">
    <citation type="journal article" date="2022" name="BMC Genomics">
        <title>Comparative genome analysis of mycobacteria focusing on tRNA and non-coding RNA.</title>
        <authorList>
            <person name="Behra P.R.K."/>
            <person name="Pettersson B.M.F."/>
            <person name="Ramesh M."/>
            <person name="Das S."/>
            <person name="Dasgupta S."/>
            <person name="Kirsebom L.A."/>
        </authorList>
    </citation>
    <scope>NUCLEOTIDE SEQUENCE</scope>
    <source>
        <strain evidence="3">DSM 44242</strain>
    </source>
</reference>
<dbReference type="InterPro" id="IPR036291">
    <property type="entry name" value="NAD(P)-bd_dom_sf"/>
</dbReference>
<dbReference type="InterPro" id="IPR002347">
    <property type="entry name" value="SDR_fam"/>
</dbReference>
<dbReference type="PANTHER" id="PTHR43157:SF31">
    <property type="entry name" value="PHOSPHATIDYLINOSITOL-GLYCAN BIOSYNTHESIS CLASS F PROTEIN"/>
    <property type="match status" value="1"/>
</dbReference>
<feature type="domain" description="Ketoreductase" evidence="2">
    <location>
        <begin position="6"/>
        <end position="196"/>
    </location>
</feature>
<protein>
    <submittedName>
        <fullName evidence="3">SDR family NAD(P)-dependent oxidoreductase</fullName>
    </submittedName>
</protein>
<dbReference type="InterPro" id="IPR057326">
    <property type="entry name" value="KR_dom"/>
</dbReference>
<proteinExistence type="predicted"/>
<dbReference type="RefSeq" id="WP_036440250.1">
    <property type="nucleotide sequence ID" value="NZ_JACKVC010000016.1"/>
</dbReference>
<name>A0AAW5T3X8_9MYCO</name>
<evidence type="ECO:0000313" key="4">
    <source>
        <dbReference type="Proteomes" id="UP001141659"/>
    </source>
</evidence>
<evidence type="ECO:0000256" key="1">
    <source>
        <dbReference type="ARBA" id="ARBA00023002"/>
    </source>
</evidence>
<evidence type="ECO:0000259" key="2">
    <source>
        <dbReference type="SMART" id="SM00822"/>
    </source>
</evidence>